<evidence type="ECO:0000313" key="5">
    <source>
        <dbReference type="EMBL" id="KDQ10460.1"/>
    </source>
</evidence>
<dbReference type="OrthoDB" id="10027823at2759"/>
<feature type="transmembrane region" description="Helical" evidence="3">
    <location>
        <begin position="320"/>
        <end position="340"/>
    </location>
</feature>
<dbReference type="Pfam" id="PF07690">
    <property type="entry name" value="MFS_1"/>
    <property type="match status" value="2"/>
</dbReference>
<comment type="subcellular location">
    <subcellularLocation>
        <location evidence="1">Membrane</location>
        <topology evidence="1">Multi-pass membrane protein</topology>
    </subcellularLocation>
</comment>
<feature type="region of interest" description="Disordered" evidence="2">
    <location>
        <begin position="234"/>
        <end position="266"/>
    </location>
</feature>
<dbReference type="STRING" id="930990.A0A067M6Y2"/>
<feature type="transmembrane region" description="Helical" evidence="3">
    <location>
        <begin position="360"/>
        <end position="382"/>
    </location>
</feature>
<dbReference type="PROSITE" id="PS50850">
    <property type="entry name" value="MFS"/>
    <property type="match status" value="1"/>
</dbReference>
<dbReference type="InterPro" id="IPR020846">
    <property type="entry name" value="MFS_dom"/>
</dbReference>
<feature type="domain" description="Major facilitator superfamily (MFS) profile" evidence="4">
    <location>
        <begin position="36"/>
        <end position="463"/>
    </location>
</feature>
<protein>
    <recommendedName>
        <fullName evidence="4">Major facilitator superfamily (MFS) profile domain-containing protein</fullName>
    </recommendedName>
</protein>
<keyword evidence="3" id="KW-1133">Transmembrane helix</keyword>
<feature type="transmembrane region" description="Helical" evidence="3">
    <location>
        <begin position="437"/>
        <end position="459"/>
    </location>
</feature>
<feature type="transmembrane region" description="Helical" evidence="3">
    <location>
        <begin position="73"/>
        <end position="93"/>
    </location>
</feature>
<dbReference type="Gene3D" id="1.20.1250.20">
    <property type="entry name" value="MFS general substrate transporter like domains"/>
    <property type="match status" value="1"/>
</dbReference>
<dbReference type="SUPFAM" id="SSF103473">
    <property type="entry name" value="MFS general substrate transporter"/>
    <property type="match status" value="1"/>
</dbReference>
<keyword evidence="3" id="KW-0812">Transmembrane</keyword>
<dbReference type="GO" id="GO:0000329">
    <property type="term" value="C:fungal-type vacuole membrane"/>
    <property type="evidence" value="ECO:0007669"/>
    <property type="project" value="TreeGrafter"/>
</dbReference>
<evidence type="ECO:0000256" key="3">
    <source>
        <dbReference type="SAM" id="Phobius"/>
    </source>
</evidence>
<gene>
    <name evidence="5" type="ORF">BOTBODRAFT_147679</name>
</gene>
<dbReference type="InterPro" id="IPR036259">
    <property type="entry name" value="MFS_trans_sf"/>
</dbReference>
<keyword evidence="6" id="KW-1185">Reference proteome</keyword>
<dbReference type="PANTHER" id="PTHR23520">
    <property type="entry name" value="TRANSPORTER, PUTATIVE (AFU_ORTHOLOGUE AFUA_3G04000)-RELATED"/>
    <property type="match status" value="1"/>
</dbReference>
<sequence>MADNESGARNSRPSASFFHEIYDGIGLHTFVHSSADTKLLLVQRFIRIFAYGQSTLILALFFKQLGWTDARKGVFMTTALFVDVPVAFLMTLFADSLGRRRTLRLAALMMTGGGVAFVLASNYWVLLIAATAGLISPSGTEVGPFRAIEESTIAHLTAPEVRSDIYGWYSLIGAVASALGSLSCGWIVYWLQKNGGLSNLESYRTIYAIYTCLSLAQLAFTFFLSPACEARESEKIAADDSNPEEDSSAQTPLLAGRRSPSPPPEPPKIWGLIPRIAPESRAILFKLSLLIGFDSVASGIASKSWVTYWFSTTYSVPQNVLGTIFFVASILTAFSGLAALPVAKRIGPVKTMVFGHLPSAVLLGLVPIFPTLAWAVMCYILRACFLHMDVAPRSAFVSAILLPGERTTVMGWLNVVKTCCQAVGPSLTGWLASTNHFGAFFIISGTMKTIYDLLILVVFSRVKTDRQGNRLWK</sequence>
<dbReference type="GO" id="GO:0022857">
    <property type="term" value="F:transmembrane transporter activity"/>
    <property type="evidence" value="ECO:0007669"/>
    <property type="project" value="InterPro"/>
</dbReference>
<dbReference type="HOGENOM" id="CLU_025894_2_0_1"/>
<organism evidence="5 6">
    <name type="scientific">Botryobasidium botryosum (strain FD-172 SS1)</name>
    <dbReference type="NCBI Taxonomy" id="930990"/>
    <lineage>
        <taxon>Eukaryota</taxon>
        <taxon>Fungi</taxon>
        <taxon>Dikarya</taxon>
        <taxon>Basidiomycota</taxon>
        <taxon>Agaricomycotina</taxon>
        <taxon>Agaricomycetes</taxon>
        <taxon>Cantharellales</taxon>
        <taxon>Botryobasidiaceae</taxon>
        <taxon>Botryobasidium</taxon>
    </lineage>
</organism>
<dbReference type="PANTHER" id="PTHR23520:SF5">
    <property type="entry name" value="TRANSPORTER, PUTATIVE (AFU_ORTHOLOGUE AFUA_3G04000)-RELATED"/>
    <property type="match status" value="1"/>
</dbReference>
<dbReference type="Proteomes" id="UP000027195">
    <property type="component" value="Unassembled WGS sequence"/>
</dbReference>
<keyword evidence="3" id="KW-0472">Membrane</keyword>
<feature type="transmembrane region" description="Helical" evidence="3">
    <location>
        <begin position="105"/>
        <end position="135"/>
    </location>
</feature>
<name>A0A067M6Y2_BOTB1</name>
<dbReference type="AlphaFoldDB" id="A0A067M6Y2"/>
<feature type="transmembrane region" description="Helical" evidence="3">
    <location>
        <begin position="48"/>
        <end position="67"/>
    </location>
</feature>
<accession>A0A067M6Y2</accession>
<evidence type="ECO:0000256" key="1">
    <source>
        <dbReference type="ARBA" id="ARBA00004141"/>
    </source>
</evidence>
<feature type="transmembrane region" description="Helical" evidence="3">
    <location>
        <begin position="166"/>
        <end position="191"/>
    </location>
</feature>
<dbReference type="InterPro" id="IPR011701">
    <property type="entry name" value="MFS"/>
</dbReference>
<dbReference type="InParanoid" id="A0A067M6Y2"/>
<dbReference type="EMBL" id="KL198067">
    <property type="protein sequence ID" value="KDQ10460.1"/>
    <property type="molecule type" value="Genomic_DNA"/>
</dbReference>
<proteinExistence type="predicted"/>
<evidence type="ECO:0000259" key="4">
    <source>
        <dbReference type="PROSITE" id="PS50850"/>
    </source>
</evidence>
<evidence type="ECO:0000313" key="6">
    <source>
        <dbReference type="Proteomes" id="UP000027195"/>
    </source>
</evidence>
<reference evidence="6" key="1">
    <citation type="journal article" date="2014" name="Proc. Natl. Acad. Sci. U.S.A.">
        <title>Extensive sampling of basidiomycete genomes demonstrates inadequacy of the white-rot/brown-rot paradigm for wood decay fungi.</title>
        <authorList>
            <person name="Riley R."/>
            <person name="Salamov A.A."/>
            <person name="Brown D.W."/>
            <person name="Nagy L.G."/>
            <person name="Floudas D."/>
            <person name="Held B.W."/>
            <person name="Levasseur A."/>
            <person name="Lombard V."/>
            <person name="Morin E."/>
            <person name="Otillar R."/>
            <person name="Lindquist E.A."/>
            <person name="Sun H."/>
            <person name="LaButti K.M."/>
            <person name="Schmutz J."/>
            <person name="Jabbour D."/>
            <person name="Luo H."/>
            <person name="Baker S.E."/>
            <person name="Pisabarro A.G."/>
            <person name="Walton J.D."/>
            <person name="Blanchette R.A."/>
            <person name="Henrissat B."/>
            <person name="Martin F."/>
            <person name="Cullen D."/>
            <person name="Hibbett D.S."/>
            <person name="Grigoriev I.V."/>
        </authorList>
    </citation>
    <scope>NUCLEOTIDE SEQUENCE [LARGE SCALE GENOMIC DNA]</scope>
    <source>
        <strain evidence="6">FD-172 SS1</strain>
    </source>
</reference>
<evidence type="ECO:0000256" key="2">
    <source>
        <dbReference type="SAM" id="MobiDB-lite"/>
    </source>
</evidence>
<feature type="transmembrane region" description="Helical" evidence="3">
    <location>
        <begin position="203"/>
        <end position="224"/>
    </location>
</feature>